<feature type="transmembrane region" description="Helical" evidence="7">
    <location>
        <begin position="147"/>
        <end position="165"/>
    </location>
</feature>
<evidence type="ECO:0000256" key="7">
    <source>
        <dbReference type="SAM" id="Phobius"/>
    </source>
</evidence>
<protein>
    <submittedName>
        <fullName evidence="8">Amino acid transporter</fullName>
    </submittedName>
</protein>
<proteinExistence type="inferred from homology"/>
<evidence type="ECO:0000256" key="3">
    <source>
        <dbReference type="ARBA" id="ARBA00022448"/>
    </source>
</evidence>
<evidence type="ECO:0000313" key="8">
    <source>
        <dbReference type="EMBL" id="STX51169.1"/>
    </source>
</evidence>
<feature type="transmembrane region" description="Helical" evidence="7">
    <location>
        <begin position="86"/>
        <end position="105"/>
    </location>
</feature>
<evidence type="ECO:0000256" key="6">
    <source>
        <dbReference type="ARBA" id="ARBA00023136"/>
    </source>
</evidence>
<reference evidence="8 9" key="1">
    <citation type="submission" date="2018-06" db="EMBL/GenBank/DDBJ databases">
        <authorList>
            <consortium name="Pathogen Informatics"/>
            <person name="Doyle S."/>
        </authorList>
    </citation>
    <scope>NUCLEOTIDE SEQUENCE [LARGE SCALE GENOMIC DNA]</scope>
    <source>
        <strain evidence="8 9">NCTC13316</strain>
    </source>
</reference>
<gene>
    <name evidence="8" type="primary">gltT_1</name>
    <name evidence="8" type="ORF">NCTC13316_01262</name>
</gene>
<feature type="transmembrane region" description="Helical" evidence="7">
    <location>
        <begin position="223"/>
        <end position="243"/>
    </location>
</feature>
<dbReference type="Proteomes" id="UP000254794">
    <property type="component" value="Unassembled WGS sequence"/>
</dbReference>
<dbReference type="GO" id="GO:0005886">
    <property type="term" value="C:plasma membrane"/>
    <property type="evidence" value="ECO:0007669"/>
    <property type="project" value="TreeGrafter"/>
</dbReference>
<keyword evidence="5 7" id="KW-1133">Transmembrane helix</keyword>
<dbReference type="AlphaFoldDB" id="A0A378JLT2"/>
<sequence>MCTKTQKQNFWLSPLFLYSLMIILGLLSGWSGSPELKTLGLFIADVFIRIFKCISLPIIVLSIIVTLSSYRTDGSMRSVWRRAMTYTLGTTFVAATISCLLYILIKPGLIESFTQPILSNDSNQVTYLSYVSHLIPSNILSPFLEQQVLGVLLIGIIFGIAIRFIPDLESRQAITSFFKGAHGMFMVITSWIIRIIPLGLYGFITTTVIQIREGMTIKGIGEYLLIIVLANLIQGFVILPLWLKSQGIKPFKAMRGMLPALSVAFFSKSSVGTLPVTMETAEKNLAVKPEVSRFVLPLCTSLNMNGCAAFIFATVIYLMQNHGIVISLPSMALWVVIATIAAIGNAGVPMGCFFLSASLLASMNIPITLMGIILPFYSLIDMLETALNVWSDSCVAKVVNEKLSLAQVDISSEGNLKLKVV</sequence>
<accession>A0A378JLT2</accession>
<evidence type="ECO:0000313" key="9">
    <source>
        <dbReference type="Proteomes" id="UP000254794"/>
    </source>
</evidence>
<dbReference type="GO" id="GO:0015293">
    <property type="term" value="F:symporter activity"/>
    <property type="evidence" value="ECO:0007669"/>
    <property type="project" value="InterPro"/>
</dbReference>
<evidence type="ECO:0000256" key="4">
    <source>
        <dbReference type="ARBA" id="ARBA00022692"/>
    </source>
</evidence>
<name>A0A378JLT2_9GAMM</name>
<dbReference type="GO" id="GO:0015184">
    <property type="term" value="F:L-cystine transmembrane transporter activity"/>
    <property type="evidence" value="ECO:0007669"/>
    <property type="project" value="TreeGrafter"/>
</dbReference>
<dbReference type="InterPro" id="IPR036458">
    <property type="entry name" value="Na:dicarbo_symporter_sf"/>
</dbReference>
<keyword evidence="6 7" id="KW-0472">Membrane</keyword>
<feature type="transmembrane region" description="Helical" evidence="7">
    <location>
        <begin position="42"/>
        <end position="65"/>
    </location>
</feature>
<keyword evidence="9" id="KW-1185">Reference proteome</keyword>
<dbReference type="OrthoDB" id="9766690at2"/>
<evidence type="ECO:0000256" key="1">
    <source>
        <dbReference type="ARBA" id="ARBA00004141"/>
    </source>
</evidence>
<feature type="transmembrane region" description="Helical" evidence="7">
    <location>
        <begin position="12"/>
        <end position="30"/>
    </location>
</feature>
<dbReference type="Pfam" id="PF00375">
    <property type="entry name" value="SDF"/>
    <property type="match status" value="1"/>
</dbReference>
<feature type="transmembrane region" description="Helical" evidence="7">
    <location>
        <begin position="255"/>
        <end position="274"/>
    </location>
</feature>
<dbReference type="PANTHER" id="PTHR42865">
    <property type="entry name" value="PROTON/GLUTAMATE-ASPARTATE SYMPORTER"/>
    <property type="match status" value="1"/>
</dbReference>
<feature type="transmembrane region" description="Helical" evidence="7">
    <location>
        <begin position="185"/>
        <end position="211"/>
    </location>
</feature>
<feature type="transmembrane region" description="Helical" evidence="7">
    <location>
        <begin position="294"/>
        <end position="319"/>
    </location>
</feature>
<dbReference type="RefSeq" id="WP_115330820.1">
    <property type="nucleotide sequence ID" value="NZ_CAAAHP010000001.1"/>
</dbReference>
<evidence type="ECO:0000256" key="5">
    <source>
        <dbReference type="ARBA" id="ARBA00022989"/>
    </source>
</evidence>
<feature type="transmembrane region" description="Helical" evidence="7">
    <location>
        <begin position="354"/>
        <end position="377"/>
    </location>
</feature>
<evidence type="ECO:0000256" key="2">
    <source>
        <dbReference type="ARBA" id="ARBA00006148"/>
    </source>
</evidence>
<organism evidence="8 9">
    <name type="scientific">Legionella busanensis</name>
    <dbReference type="NCBI Taxonomy" id="190655"/>
    <lineage>
        <taxon>Bacteria</taxon>
        <taxon>Pseudomonadati</taxon>
        <taxon>Pseudomonadota</taxon>
        <taxon>Gammaproteobacteria</taxon>
        <taxon>Legionellales</taxon>
        <taxon>Legionellaceae</taxon>
        <taxon>Legionella</taxon>
    </lineage>
</organism>
<feature type="transmembrane region" description="Helical" evidence="7">
    <location>
        <begin position="331"/>
        <end position="348"/>
    </location>
</feature>
<keyword evidence="3" id="KW-0813">Transport</keyword>
<comment type="similarity">
    <text evidence="2">Belongs to the dicarboxylate/amino acid:cation symporter (DAACS) (TC 2.A.23) family.</text>
</comment>
<dbReference type="Gene3D" id="1.10.3860.10">
    <property type="entry name" value="Sodium:dicarboxylate symporter"/>
    <property type="match status" value="1"/>
</dbReference>
<dbReference type="SUPFAM" id="SSF118215">
    <property type="entry name" value="Proton glutamate symport protein"/>
    <property type="match status" value="1"/>
</dbReference>
<dbReference type="EMBL" id="UGOD01000001">
    <property type="protein sequence ID" value="STX51169.1"/>
    <property type="molecule type" value="Genomic_DNA"/>
</dbReference>
<comment type="subcellular location">
    <subcellularLocation>
        <location evidence="1">Membrane</location>
        <topology evidence="1">Multi-pass membrane protein</topology>
    </subcellularLocation>
</comment>
<keyword evidence="4 7" id="KW-0812">Transmembrane</keyword>
<dbReference type="PRINTS" id="PR00173">
    <property type="entry name" value="EDTRNSPORT"/>
</dbReference>
<dbReference type="PANTHER" id="PTHR42865:SF5">
    <property type="entry name" value="L-CYSTINE TRANSPORTER TCYP"/>
    <property type="match status" value="1"/>
</dbReference>
<dbReference type="InterPro" id="IPR001991">
    <property type="entry name" value="Na-dicarboxylate_symporter"/>
</dbReference>